<keyword evidence="3" id="KW-1185">Reference proteome</keyword>
<dbReference type="SMART" id="SM00558">
    <property type="entry name" value="JmjC"/>
    <property type="match status" value="1"/>
</dbReference>
<dbReference type="InterPro" id="IPR003347">
    <property type="entry name" value="JmjC_dom"/>
</dbReference>
<dbReference type="PROSITE" id="PS51184">
    <property type="entry name" value="JMJC"/>
    <property type="match status" value="1"/>
</dbReference>
<evidence type="ECO:0000313" key="3">
    <source>
        <dbReference type="Proteomes" id="UP000023541"/>
    </source>
</evidence>
<proteinExistence type="predicted"/>
<sequence>MNEFQVIQEKQILEHIPIRNGITRKEFYKDFVNKGQPVVIRGMTTGWNALEWDVDYFKAKETGVKIPIKVGKVSEGRREMMLISQYVELLDTYEKNVKLGLDADPVGYLHDIPFFYMFPEYLADILPFPKELLPEWYWPKWQNYIQFFMGATGSLTPLHFDTLLTHNLFFQVVGRKQFILIDGAQKDQCYIKGWRWSKFDPKNPDYEKFPKAKDLNIKEAILEPGDILYMPSGMLHQVHGLSQSISFNIDWHTSRSAKKGVGTLWKGAPLKNVYYNALVYAGLQLKVPEKSIFPLYKSYLNYIS</sequence>
<dbReference type="eggNOG" id="COG2850">
    <property type="taxonomic scope" value="Bacteria"/>
</dbReference>
<dbReference type="EMBL" id="AQRA01000003">
    <property type="protein sequence ID" value="EZH74459.1"/>
    <property type="molecule type" value="Genomic_DNA"/>
</dbReference>
<dbReference type="STRING" id="1317122.ATO12_11870"/>
<protein>
    <recommendedName>
        <fullName evidence="1">JmjC domain-containing protein</fullName>
    </recommendedName>
</protein>
<dbReference type="RefSeq" id="WP_051575674.1">
    <property type="nucleotide sequence ID" value="NZ_AQRA01000003.1"/>
</dbReference>
<accession>A0A023BWV7</accession>
<dbReference type="Pfam" id="PF13621">
    <property type="entry name" value="Cupin_8"/>
    <property type="match status" value="1"/>
</dbReference>
<dbReference type="Proteomes" id="UP000023541">
    <property type="component" value="Unassembled WGS sequence"/>
</dbReference>
<dbReference type="AlphaFoldDB" id="A0A023BWV7"/>
<name>A0A023BWV7_9FLAO</name>
<dbReference type="PANTHER" id="PTHR12461">
    <property type="entry name" value="HYPOXIA-INDUCIBLE FACTOR 1 ALPHA INHIBITOR-RELATED"/>
    <property type="match status" value="1"/>
</dbReference>
<feature type="domain" description="JmjC" evidence="1">
    <location>
        <begin position="101"/>
        <end position="268"/>
    </location>
</feature>
<dbReference type="SUPFAM" id="SSF51197">
    <property type="entry name" value="Clavaminate synthase-like"/>
    <property type="match status" value="1"/>
</dbReference>
<dbReference type="PANTHER" id="PTHR12461:SF105">
    <property type="entry name" value="HYPOXIA-INDUCIBLE FACTOR 1-ALPHA INHIBITOR"/>
    <property type="match status" value="1"/>
</dbReference>
<dbReference type="Gene3D" id="2.60.120.650">
    <property type="entry name" value="Cupin"/>
    <property type="match status" value="1"/>
</dbReference>
<gene>
    <name evidence="2" type="ORF">ATO12_11870</name>
</gene>
<evidence type="ECO:0000313" key="2">
    <source>
        <dbReference type="EMBL" id="EZH74459.1"/>
    </source>
</evidence>
<organism evidence="2 3">
    <name type="scientific">Aquimarina atlantica</name>
    <dbReference type="NCBI Taxonomy" id="1317122"/>
    <lineage>
        <taxon>Bacteria</taxon>
        <taxon>Pseudomonadati</taxon>
        <taxon>Bacteroidota</taxon>
        <taxon>Flavobacteriia</taxon>
        <taxon>Flavobacteriales</taxon>
        <taxon>Flavobacteriaceae</taxon>
        <taxon>Aquimarina</taxon>
    </lineage>
</organism>
<comment type="caution">
    <text evidence="2">The sequence shown here is derived from an EMBL/GenBank/DDBJ whole genome shotgun (WGS) entry which is preliminary data.</text>
</comment>
<dbReference type="InterPro" id="IPR041667">
    <property type="entry name" value="Cupin_8"/>
</dbReference>
<evidence type="ECO:0000259" key="1">
    <source>
        <dbReference type="PROSITE" id="PS51184"/>
    </source>
</evidence>
<reference evidence="2 3" key="1">
    <citation type="submission" date="2014-04" db="EMBL/GenBank/DDBJ databases">
        <title>Aquimarina sp. 22II-S11-z7 Genome Sequencing.</title>
        <authorList>
            <person name="Lai Q."/>
        </authorList>
    </citation>
    <scope>NUCLEOTIDE SEQUENCE [LARGE SCALE GENOMIC DNA]</scope>
    <source>
        <strain evidence="2 3">22II-S11-z7</strain>
    </source>
</reference>
<dbReference type="OrthoDB" id="2942327at2"/>